<dbReference type="GO" id="GO:0016989">
    <property type="term" value="F:sigma factor antagonist activity"/>
    <property type="evidence" value="ECO:0007669"/>
    <property type="project" value="TreeGrafter"/>
</dbReference>
<dbReference type="PIRSF" id="PIRSF018266">
    <property type="entry name" value="FecR"/>
    <property type="match status" value="1"/>
</dbReference>
<keyword evidence="2" id="KW-0472">Membrane</keyword>
<proteinExistence type="predicted"/>
<dbReference type="InterPro" id="IPR006860">
    <property type="entry name" value="FecR"/>
</dbReference>
<feature type="domain" description="FecR protein" evidence="3">
    <location>
        <begin position="82"/>
        <end position="183"/>
    </location>
</feature>
<accession>A0A3A8EI66</accession>
<name>A0A3A8EI66_9GAMM</name>
<feature type="compositionally biased region" description="Polar residues" evidence="1">
    <location>
        <begin position="10"/>
        <end position="20"/>
    </location>
</feature>
<dbReference type="Proteomes" id="UP000269001">
    <property type="component" value="Unassembled WGS sequence"/>
</dbReference>
<keyword evidence="2" id="KW-1133">Transmembrane helix</keyword>
<dbReference type="Pfam" id="PF04773">
    <property type="entry name" value="FecR"/>
    <property type="match status" value="1"/>
</dbReference>
<reference evidence="4 5" key="1">
    <citation type="submission" date="2018-09" db="EMBL/GenBank/DDBJ databases">
        <title>The draft genome of Acinetobacter spp. strains.</title>
        <authorList>
            <person name="Qin J."/>
            <person name="Feng Y."/>
            <person name="Zong Z."/>
        </authorList>
    </citation>
    <scope>NUCLEOTIDE SEQUENCE [LARGE SCALE GENOMIC DNA]</scope>
    <source>
        <strain evidence="4 5">WCHAc060096</strain>
    </source>
</reference>
<feature type="transmembrane region" description="Helical" evidence="2">
    <location>
        <begin position="58"/>
        <end position="75"/>
    </location>
</feature>
<sequence length="297" mass="34103">MVDSDKSKKTNSTEQNQQRVQRALAPFEDSLIEQLPTAEQIIHRALARQKQKQQHKHLLLLAGLGSVLGVLWLNPSYDQKVFSTRIGEQKQFELTDGSRIQLNTQTQLIVTTHLRSSEFKLLQGEASFTVKHTAWHSVAPWLKRSFVVWAKDVKIEDIGTVFNVRCEPNGTDLQISVSEGQVRISSAQQNIDLYQGQSLYRQHDQWFKPSHANIAQLTSWQTGSYQFMDQPLVEVIDELNRYGNLSVEFRDHHVEQLRITGEVKLKHRKQFMQDLEKFAPVKVTAQDQGGFMIASRP</sequence>
<dbReference type="EMBL" id="RAXU01000007">
    <property type="protein sequence ID" value="RKG34285.1"/>
    <property type="molecule type" value="Genomic_DNA"/>
</dbReference>
<keyword evidence="5" id="KW-1185">Reference proteome</keyword>
<comment type="caution">
    <text evidence="4">The sequence shown here is derived from an EMBL/GenBank/DDBJ whole genome shotgun (WGS) entry which is preliminary data.</text>
</comment>
<dbReference type="InterPro" id="IPR012373">
    <property type="entry name" value="Ferrdict_sens_TM"/>
</dbReference>
<dbReference type="PANTHER" id="PTHR30273:SF2">
    <property type="entry name" value="PROTEIN FECR"/>
    <property type="match status" value="1"/>
</dbReference>
<evidence type="ECO:0000256" key="2">
    <source>
        <dbReference type="SAM" id="Phobius"/>
    </source>
</evidence>
<feature type="region of interest" description="Disordered" evidence="1">
    <location>
        <begin position="1"/>
        <end position="20"/>
    </location>
</feature>
<evidence type="ECO:0000313" key="4">
    <source>
        <dbReference type="EMBL" id="RKG34285.1"/>
    </source>
</evidence>
<dbReference type="AlphaFoldDB" id="A0A3A8EI66"/>
<dbReference type="PANTHER" id="PTHR30273">
    <property type="entry name" value="PERIPLASMIC SIGNAL SENSOR AND SIGMA FACTOR ACTIVATOR FECR-RELATED"/>
    <property type="match status" value="1"/>
</dbReference>
<evidence type="ECO:0000259" key="3">
    <source>
        <dbReference type="Pfam" id="PF04773"/>
    </source>
</evidence>
<dbReference type="Gene3D" id="2.60.120.1440">
    <property type="match status" value="1"/>
</dbReference>
<dbReference type="Gene3D" id="3.55.50.30">
    <property type="match status" value="1"/>
</dbReference>
<organism evidence="4 5">
    <name type="scientific">Acinetobacter guerrae</name>
    <dbReference type="NCBI Taxonomy" id="1843371"/>
    <lineage>
        <taxon>Bacteria</taxon>
        <taxon>Pseudomonadati</taxon>
        <taxon>Pseudomonadota</taxon>
        <taxon>Gammaproteobacteria</taxon>
        <taxon>Moraxellales</taxon>
        <taxon>Moraxellaceae</taxon>
        <taxon>Acinetobacter</taxon>
    </lineage>
</organism>
<gene>
    <name evidence="4" type="ORF">D7V21_07755</name>
</gene>
<dbReference type="RefSeq" id="WP_120369942.1">
    <property type="nucleotide sequence ID" value="NZ_RAXU01000007.1"/>
</dbReference>
<evidence type="ECO:0000256" key="1">
    <source>
        <dbReference type="SAM" id="MobiDB-lite"/>
    </source>
</evidence>
<evidence type="ECO:0000313" key="5">
    <source>
        <dbReference type="Proteomes" id="UP000269001"/>
    </source>
</evidence>
<keyword evidence="2" id="KW-0812">Transmembrane</keyword>
<protein>
    <submittedName>
        <fullName evidence="4">DUF4974 domain-containing protein</fullName>
    </submittedName>
</protein>